<name>A0CI64_PARTE</name>
<keyword evidence="1" id="KW-0732">Signal</keyword>
<dbReference type="KEGG" id="ptm:GSPATT00007616001"/>
<protein>
    <recommendedName>
        <fullName evidence="4">Secreted protein</fullName>
    </recommendedName>
</protein>
<dbReference type="InParanoid" id="A0CI64"/>
<evidence type="ECO:0000313" key="2">
    <source>
        <dbReference type="EMBL" id="CAK70481.1"/>
    </source>
</evidence>
<sequence>MPLVQMRLVALLEVTQVFANFLTDSNGSQNLTSHTSFRQDTNFYNTFQMQRMDMLTQSSTTNQKIYKLYSQIPF</sequence>
<dbReference type="RefSeq" id="XP_001437878.1">
    <property type="nucleotide sequence ID" value="XM_001437841.2"/>
</dbReference>
<evidence type="ECO:0000256" key="1">
    <source>
        <dbReference type="SAM" id="SignalP"/>
    </source>
</evidence>
<evidence type="ECO:0000313" key="3">
    <source>
        <dbReference type="Proteomes" id="UP000000600"/>
    </source>
</evidence>
<gene>
    <name evidence="2" type="ORF">GSPATT00007616001</name>
</gene>
<dbReference type="GeneID" id="5023663"/>
<evidence type="ECO:0008006" key="4">
    <source>
        <dbReference type="Google" id="ProtNLM"/>
    </source>
</evidence>
<feature type="chain" id="PRO_5002623374" description="Secreted protein" evidence="1">
    <location>
        <begin position="20"/>
        <end position="74"/>
    </location>
</feature>
<organism evidence="2 3">
    <name type="scientific">Paramecium tetraurelia</name>
    <dbReference type="NCBI Taxonomy" id="5888"/>
    <lineage>
        <taxon>Eukaryota</taxon>
        <taxon>Sar</taxon>
        <taxon>Alveolata</taxon>
        <taxon>Ciliophora</taxon>
        <taxon>Intramacronucleata</taxon>
        <taxon>Oligohymenophorea</taxon>
        <taxon>Peniculida</taxon>
        <taxon>Parameciidae</taxon>
        <taxon>Paramecium</taxon>
    </lineage>
</organism>
<feature type="signal peptide" evidence="1">
    <location>
        <begin position="1"/>
        <end position="19"/>
    </location>
</feature>
<dbReference type="EMBL" id="CT868085">
    <property type="protein sequence ID" value="CAK70481.1"/>
    <property type="molecule type" value="Genomic_DNA"/>
</dbReference>
<keyword evidence="3" id="KW-1185">Reference proteome</keyword>
<proteinExistence type="predicted"/>
<dbReference type="HOGENOM" id="CLU_2693092_0_0_1"/>
<accession>A0CI64</accession>
<reference evidence="2 3" key="1">
    <citation type="journal article" date="2006" name="Nature">
        <title>Global trends of whole-genome duplications revealed by the ciliate Paramecium tetraurelia.</title>
        <authorList>
            <consortium name="Genoscope"/>
            <person name="Aury J.-M."/>
            <person name="Jaillon O."/>
            <person name="Duret L."/>
            <person name="Noel B."/>
            <person name="Jubin C."/>
            <person name="Porcel B.M."/>
            <person name="Segurens B."/>
            <person name="Daubin V."/>
            <person name="Anthouard V."/>
            <person name="Aiach N."/>
            <person name="Arnaiz O."/>
            <person name="Billaut A."/>
            <person name="Beisson J."/>
            <person name="Blanc I."/>
            <person name="Bouhouche K."/>
            <person name="Camara F."/>
            <person name="Duharcourt S."/>
            <person name="Guigo R."/>
            <person name="Gogendeau D."/>
            <person name="Katinka M."/>
            <person name="Keller A.-M."/>
            <person name="Kissmehl R."/>
            <person name="Klotz C."/>
            <person name="Koll F."/>
            <person name="Le Moue A."/>
            <person name="Lepere C."/>
            <person name="Malinsky S."/>
            <person name="Nowacki M."/>
            <person name="Nowak J.K."/>
            <person name="Plattner H."/>
            <person name="Poulain J."/>
            <person name="Ruiz F."/>
            <person name="Serrano V."/>
            <person name="Zagulski M."/>
            <person name="Dessen P."/>
            <person name="Betermier M."/>
            <person name="Weissenbach J."/>
            <person name="Scarpelli C."/>
            <person name="Schachter V."/>
            <person name="Sperling L."/>
            <person name="Meyer E."/>
            <person name="Cohen J."/>
            <person name="Wincker P."/>
        </authorList>
    </citation>
    <scope>NUCLEOTIDE SEQUENCE [LARGE SCALE GENOMIC DNA]</scope>
    <source>
        <strain evidence="2 3">Stock d4-2</strain>
    </source>
</reference>
<dbReference type="Proteomes" id="UP000000600">
    <property type="component" value="Unassembled WGS sequence"/>
</dbReference>
<dbReference type="AlphaFoldDB" id="A0CI64"/>